<comment type="function">
    <text evidence="2">Pyridoxal 5'-phosphate (PLP)-binding protein, which is involved in PLP homeostasis.</text>
</comment>
<dbReference type="PANTHER" id="PTHR10146">
    <property type="entry name" value="PROLINE SYNTHETASE CO-TRANSCRIBED BACTERIAL HOMOLOG PROTEIN"/>
    <property type="match status" value="1"/>
</dbReference>
<dbReference type="GO" id="GO:0030170">
    <property type="term" value="F:pyridoxal phosphate binding"/>
    <property type="evidence" value="ECO:0007669"/>
    <property type="project" value="UniProtKB-UniRule"/>
</dbReference>
<evidence type="ECO:0000256" key="3">
    <source>
        <dbReference type="PIRSR" id="PIRSR004848-1"/>
    </source>
</evidence>
<protein>
    <recommendedName>
        <fullName evidence="2">Pyridoxal phosphate homeostasis protein</fullName>
        <shortName evidence="2">PLP homeostasis protein</shortName>
    </recommendedName>
</protein>
<keyword evidence="1 2" id="KW-0663">Pyridoxal phosphate</keyword>
<dbReference type="SUPFAM" id="SSF51419">
    <property type="entry name" value="PLP-binding barrel"/>
    <property type="match status" value="1"/>
</dbReference>
<dbReference type="EMBL" id="CP042239">
    <property type="protein sequence ID" value="QDX27089.1"/>
    <property type="molecule type" value="Genomic_DNA"/>
</dbReference>
<organism evidence="6 7">
    <name type="scientific">Sphingomonas suaedae</name>
    <dbReference type="NCBI Taxonomy" id="2599297"/>
    <lineage>
        <taxon>Bacteria</taxon>
        <taxon>Pseudomonadati</taxon>
        <taxon>Pseudomonadota</taxon>
        <taxon>Alphaproteobacteria</taxon>
        <taxon>Sphingomonadales</taxon>
        <taxon>Sphingomonadaceae</taxon>
        <taxon>Sphingomonas</taxon>
    </lineage>
</organism>
<keyword evidence="7" id="KW-1185">Reference proteome</keyword>
<dbReference type="InterPro" id="IPR011078">
    <property type="entry name" value="PyrdxlP_homeostasis"/>
</dbReference>
<reference evidence="6 7" key="1">
    <citation type="submission" date="2019-07" db="EMBL/GenBank/DDBJ databases">
        <title>Sphingomonas alkalisoli sp. nov., isolated from rhizosphere soil of Suaedae salsa.</title>
        <authorList>
            <person name="Zhang H."/>
            <person name="Xu L."/>
            <person name="Zhang J.-X."/>
            <person name="Sun J.-Q."/>
        </authorList>
    </citation>
    <scope>NUCLEOTIDE SEQUENCE [LARGE SCALE GENOMIC DNA]</scope>
    <source>
        <strain evidence="6 7">XS-10</strain>
    </source>
</reference>
<dbReference type="RefSeq" id="WP_145848326.1">
    <property type="nucleotide sequence ID" value="NZ_CP042239.1"/>
</dbReference>
<dbReference type="Gene3D" id="3.20.20.10">
    <property type="entry name" value="Alanine racemase"/>
    <property type="match status" value="1"/>
</dbReference>
<evidence type="ECO:0000313" key="7">
    <source>
        <dbReference type="Proteomes" id="UP000318055"/>
    </source>
</evidence>
<feature type="domain" description="Alanine racemase N-terminal" evidence="5">
    <location>
        <begin position="10"/>
        <end position="221"/>
    </location>
</feature>
<evidence type="ECO:0000256" key="4">
    <source>
        <dbReference type="RuleBase" id="RU004514"/>
    </source>
</evidence>
<sequence length="222" mass="23576">MPSDTAQSRLADIHARIDRAARMAGREPGDVALIAISKTHEADSIRPLIDAGQRLFGENRVQEAAAKWPELRAEYPDIRLHLVGQLQSNKAREAVDLFDAIHSVDRPSLIAALAKAMAESGRRPDCFIQVNIGDEPQKGGVAVMELPALLDAARAAGLPVVGLMAVPPIGVDSAPYFALLAKLAREAGLSELSIGMSDDFETAVTLGATHVRVGTALFGTRA</sequence>
<dbReference type="InterPro" id="IPR029066">
    <property type="entry name" value="PLP-binding_barrel"/>
</dbReference>
<dbReference type="OrthoDB" id="9804072at2"/>
<comment type="similarity">
    <text evidence="2 4">Belongs to the pyridoxal phosphate-binding protein YggS/PROSC family.</text>
</comment>
<dbReference type="CDD" id="cd00635">
    <property type="entry name" value="PLPDE_III_YBL036c_like"/>
    <property type="match status" value="1"/>
</dbReference>
<dbReference type="FunFam" id="3.20.20.10:FF:000018">
    <property type="entry name" value="Pyridoxal phosphate homeostasis protein"/>
    <property type="match status" value="1"/>
</dbReference>
<comment type="cofactor">
    <cofactor evidence="3">
        <name>pyridoxal 5'-phosphate</name>
        <dbReference type="ChEBI" id="CHEBI:597326"/>
    </cofactor>
</comment>
<dbReference type="HAMAP" id="MF_02087">
    <property type="entry name" value="PLP_homeostasis"/>
    <property type="match status" value="1"/>
</dbReference>
<dbReference type="PANTHER" id="PTHR10146:SF14">
    <property type="entry name" value="PYRIDOXAL PHOSPHATE HOMEOSTASIS PROTEIN"/>
    <property type="match status" value="1"/>
</dbReference>
<evidence type="ECO:0000256" key="1">
    <source>
        <dbReference type="ARBA" id="ARBA00022898"/>
    </source>
</evidence>
<dbReference type="Proteomes" id="UP000318055">
    <property type="component" value="Chromosome"/>
</dbReference>
<proteinExistence type="inferred from homology"/>
<accession>A0A518RI44</accession>
<dbReference type="AlphaFoldDB" id="A0A518RI44"/>
<dbReference type="Pfam" id="PF01168">
    <property type="entry name" value="Ala_racemase_N"/>
    <property type="match status" value="1"/>
</dbReference>
<dbReference type="InterPro" id="IPR001608">
    <property type="entry name" value="Ala_racemase_N"/>
</dbReference>
<name>A0A518RI44_9SPHN</name>
<evidence type="ECO:0000259" key="5">
    <source>
        <dbReference type="Pfam" id="PF01168"/>
    </source>
</evidence>
<dbReference type="NCBIfam" id="TIGR00044">
    <property type="entry name" value="YggS family pyridoxal phosphate-dependent enzyme"/>
    <property type="match status" value="1"/>
</dbReference>
<dbReference type="PIRSF" id="PIRSF004848">
    <property type="entry name" value="YBL036c_PLPDEIII"/>
    <property type="match status" value="1"/>
</dbReference>
<evidence type="ECO:0000256" key="2">
    <source>
        <dbReference type="HAMAP-Rule" id="MF_02087"/>
    </source>
</evidence>
<evidence type="ECO:0000313" key="6">
    <source>
        <dbReference type="EMBL" id="QDX27089.1"/>
    </source>
</evidence>
<gene>
    <name evidence="6" type="ORF">FPZ54_14475</name>
</gene>
<feature type="modified residue" description="N6-(pyridoxal phosphate)lysine" evidence="2 3">
    <location>
        <position position="38"/>
    </location>
</feature>
<dbReference type="KEGG" id="ssua:FPZ54_14475"/>